<sequence length="171" mass="19410">MSSLPPTDRPRDALYALFFASYIPVVLFFDSLPLYPAGLAPKALLSVHEWYQGHFNDQLVITQPPWFRLFTLLEPLYQLPVAAWGIHALRTHSPRAPAHLLLWSALCFGTTITCLFEFYHNEKMSAQEKGTLITMYGSYAVIFGTMMVDMFCRIQKILVAAARTGQDKKAH</sequence>
<feature type="domain" description="EXPERA" evidence="8">
    <location>
        <begin position="11"/>
        <end position="147"/>
    </location>
</feature>
<evidence type="ECO:0000256" key="6">
    <source>
        <dbReference type="ARBA" id="ARBA00023136"/>
    </source>
</evidence>
<dbReference type="PROSITE" id="PS51751">
    <property type="entry name" value="EXPERA"/>
    <property type="match status" value="1"/>
</dbReference>
<keyword evidence="3 7" id="KW-0812">Transmembrane</keyword>
<dbReference type="EMBL" id="JABCKI010005941">
    <property type="protein sequence ID" value="KAG5636379.1"/>
    <property type="molecule type" value="Genomic_DNA"/>
</dbReference>
<dbReference type="PANTHER" id="PTHR31204:SF1">
    <property type="entry name" value="SIGMA INTRACELLULAR RECEPTOR 2"/>
    <property type="match status" value="1"/>
</dbReference>
<dbReference type="InterPro" id="IPR051987">
    <property type="entry name" value="Sigma-2_receptor-like"/>
</dbReference>
<reference evidence="9" key="1">
    <citation type="submission" date="2021-02" db="EMBL/GenBank/DDBJ databases">
        <authorList>
            <person name="Nieuwenhuis M."/>
            <person name="Van De Peppel L.J.J."/>
        </authorList>
    </citation>
    <scope>NUCLEOTIDE SEQUENCE</scope>
    <source>
        <strain evidence="9">D49</strain>
    </source>
</reference>
<evidence type="ECO:0000256" key="4">
    <source>
        <dbReference type="ARBA" id="ARBA00022824"/>
    </source>
</evidence>
<feature type="transmembrane region" description="Helical" evidence="7">
    <location>
        <begin position="12"/>
        <end position="29"/>
    </location>
</feature>
<keyword evidence="6 7" id="KW-0472">Membrane</keyword>
<dbReference type="OrthoDB" id="433124at2759"/>
<keyword evidence="4 7" id="KW-0256">Endoplasmic reticulum</keyword>
<dbReference type="GO" id="GO:0005789">
    <property type="term" value="C:endoplasmic reticulum membrane"/>
    <property type="evidence" value="ECO:0007669"/>
    <property type="project" value="UniProtKB-SubCell"/>
</dbReference>
<dbReference type="Proteomes" id="UP000717328">
    <property type="component" value="Unassembled WGS sequence"/>
</dbReference>
<reference evidence="9" key="2">
    <citation type="submission" date="2021-10" db="EMBL/GenBank/DDBJ databases">
        <title>Phylogenomics reveals ancestral predisposition of the termite-cultivated fungus Termitomyces towards a domesticated lifestyle.</title>
        <authorList>
            <person name="Auxier B."/>
            <person name="Grum-Grzhimaylo A."/>
            <person name="Cardenas M.E."/>
            <person name="Lodge J.D."/>
            <person name="Laessoe T."/>
            <person name="Pedersen O."/>
            <person name="Smith M.E."/>
            <person name="Kuyper T.W."/>
            <person name="Franco-Molano E.A."/>
            <person name="Baroni T.J."/>
            <person name="Aanen D.K."/>
        </authorList>
    </citation>
    <scope>NUCLEOTIDE SEQUENCE</scope>
    <source>
        <strain evidence="9">D49</strain>
    </source>
</reference>
<evidence type="ECO:0000313" key="9">
    <source>
        <dbReference type="EMBL" id="KAG5636379.1"/>
    </source>
</evidence>
<organism evidence="9 10">
    <name type="scientific">Sphagnurus paluster</name>
    <dbReference type="NCBI Taxonomy" id="117069"/>
    <lineage>
        <taxon>Eukaryota</taxon>
        <taxon>Fungi</taxon>
        <taxon>Dikarya</taxon>
        <taxon>Basidiomycota</taxon>
        <taxon>Agaricomycotina</taxon>
        <taxon>Agaricomycetes</taxon>
        <taxon>Agaricomycetidae</taxon>
        <taxon>Agaricales</taxon>
        <taxon>Tricholomatineae</taxon>
        <taxon>Lyophyllaceae</taxon>
        <taxon>Sphagnurus</taxon>
    </lineage>
</organism>
<proteinExistence type="inferred from homology"/>
<dbReference type="PIRSF" id="PIRSF031032">
    <property type="entry name" value="TMP_97_prd"/>
    <property type="match status" value="1"/>
</dbReference>
<dbReference type="Pfam" id="PF05241">
    <property type="entry name" value="EBP"/>
    <property type="match status" value="1"/>
</dbReference>
<dbReference type="InterPro" id="IPR033118">
    <property type="entry name" value="EXPERA"/>
</dbReference>
<comment type="similarity">
    <text evidence="2">Belongs to the TMEM97/sigma-2 receptor family.</text>
</comment>
<evidence type="ECO:0000313" key="10">
    <source>
        <dbReference type="Proteomes" id="UP000717328"/>
    </source>
</evidence>
<evidence type="ECO:0000256" key="2">
    <source>
        <dbReference type="ARBA" id="ARBA00009096"/>
    </source>
</evidence>
<evidence type="ECO:0000256" key="5">
    <source>
        <dbReference type="ARBA" id="ARBA00022989"/>
    </source>
</evidence>
<evidence type="ECO:0000256" key="1">
    <source>
        <dbReference type="ARBA" id="ARBA00004477"/>
    </source>
</evidence>
<feature type="transmembrane region" description="Helical" evidence="7">
    <location>
        <begin position="100"/>
        <end position="119"/>
    </location>
</feature>
<keyword evidence="10" id="KW-1185">Reference proteome</keyword>
<name>A0A9P7FSS0_9AGAR</name>
<feature type="transmembrane region" description="Helical" evidence="7">
    <location>
        <begin position="131"/>
        <end position="151"/>
    </location>
</feature>
<gene>
    <name evidence="9" type="ORF">H0H81_008271</name>
</gene>
<comment type="caution">
    <text evidence="9">The sequence shown here is derived from an EMBL/GenBank/DDBJ whole genome shotgun (WGS) entry which is preliminary data.</text>
</comment>
<evidence type="ECO:0000259" key="8">
    <source>
        <dbReference type="PROSITE" id="PS51751"/>
    </source>
</evidence>
<dbReference type="AlphaFoldDB" id="A0A9P7FSS0"/>
<evidence type="ECO:0000256" key="3">
    <source>
        <dbReference type="ARBA" id="ARBA00022692"/>
    </source>
</evidence>
<dbReference type="PANTHER" id="PTHR31204">
    <property type="entry name" value="SIGMA INTRACELLULAR RECEPTOR 2"/>
    <property type="match status" value="1"/>
</dbReference>
<comment type="subcellular location">
    <subcellularLocation>
        <location evidence="1">Endoplasmic reticulum membrane</location>
        <topology evidence="1">Multi-pass membrane protein</topology>
    </subcellularLocation>
</comment>
<evidence type="ECO:0000256" key="7">
    <source>
        <dbReference type="PIRNR" id="PIRNR031032"/>
    </source>
</evidence>
<accession>A0A9P7FSS0</accession>
<protein>
    <recommendedName>
        <fullName evidence="7">Efficient mitochondria targeting-associated protein 19</fullName>
    </recommendedName>
</protein>
<dbReference type="InterPro" id="IPR016964">
    <property type="entry name" value="Sigma2_recept"/>
</dbReference>
<keyword evidence="5 7" id="KW-1133">Transmembrane helix</keyword>